<feature type="region of interest" description="Disordered" evidence="1">
    <location>
        <begin position="87"/>
        <end position="109"/>
    </location>
</feature>
<name>A0A4Y2R0W3_ARAVE</name>
<reference evidence="3 4" key="1">
    <citation type="journal article" date="2019" name="Sci. Rep.">
        <title>Orb-weaving spider Araneus ventricosus genome elucidates the spidroin gene catalogue.</title>
        <authorList>
            <person name="Kono N."/>
            <person name="Nakamura H."/>
            <person name="Ohtoshi R."/>
            <person name="Moran D.A.P."/>
            <person name="Shinohara A."/>
            <person name="Yoshida Y."/>
            <person name="Fujiwara M."/>
            <person name="Mori M."/>
            <person name="Tomita M."/>
            <person name="Arakawa K."/>
        </authorList>
    </citation>
    <scope>NUCLEOTIDE SEQUENCE [LARGE SCALE GENOMIC DNA]</scope>
</reference>
<proteinExistence type="predicted"/>
<dbReference type="AlphaFoldDB" id="A0A4Y2R0W3"/>
<keyword evidence="2" id="KW-0732">Signal</keyword>
<comment type="caution">
    <text evidence="3">The sequence shown here is derived from an EMBL/GenBank/DDBJ whole genome shotgun (WGS) entry which is preliminary data.</text>
</comment>
<dbReference type="EMBL" id="BGPR01015436">
    <property type="protein sequence ID" value="GBN69211.1"/>
    <property type="molecule type" value="Genomic_DNA"/>
</dbReference>
<evidence type="ECO:0000313" key="4">
    <source>
        <dbReference type="Proteomes" id="UP000499080"/>
    </source>
</evidence>
<accession>A0A4Y2R0W3</accession>
<organism evidence="3 4">
    <name type="scientific">Araneus ventricosus</name>
    <name type="common">Orbweaver spider</name>
    <name type="synonym">Epeira ventricosa</name>
    <dbReference type="NCBI Taxonomy" id="182803"/>
    <lineage>
        <taxon>Eukaryota</taxon>
        <taxon>Metazoa</taxon>
        <taxon>Ecdysozoa</taxon>
        <taxon>Arthropoda</taxon>
        <taxon>Chelicerata</taxon>
        <taxon>Arachnida</taxon>
        <taxon>Araneae</taxon>
        <taxon>Araneomorphae</taxon>
        <taxon>Entelegynae</taxon>
        <taxon>Araneoidea</taxon>
        <taxon>Araneidae</taxon>
        <taxon>Araneus</taxon>
    </lineage>
</organism>
<keyword evidence="4" id="KW-1185">Reference proteome</keyword>
<evidence type="ECO:0000256" key="2">
    <source>
        <dbReference type="SAM" id="SignalP"/>
    </source>
</evidence>
<evidence type="ECO:0000256" key="1">
    <source>
        <dbReference type="SAM" id="MobiDB-lite"/>
    </source>
</evidence>
<gene>
    <name evidence="3" type="ORF">AVEN_1982_1</name>
</gene>
<feature type="signal peptide" evidence="2">
    <location>
        <begin position="1"/>
        <end position="16"/>
    </location>
</feature>
<evidence type="ECO:0000313" key="3">
    <source>
        <dbReference type="EMBL" id="GBN69211.1"/>
    </source>
</evidence>
<sequence>MLFVFSALCFITAAYGQSNVDDIYDEYPFYLNSIDTDLQNKTDDLDEVYSLNYPYVYLPSADYAVIPHVGHQPIILGIPPHRLLIPRNISSNSGNETTSANQTSTERPKVPVAHEAIASLRDLINKTSSTGNQVGSSLDVGRNNTADLKITDVPRNNVTNSTEDSSQRLPTSVYAVNLNHFGPYLFPFSGHAATDFHPGTYPLPHVYGPSRHPLIL</sequence>
<protein>
    <submittedName>
        <fullName evidence="3">Uncharacterized protein</fullName>
    </submittedName>
</protein>
<feature type="chain" id="PRO_5021400261" evidence="2">
    <location>
        <begin position="17"/>
        <end position="216"/>
    </location>
</feature>
<dbReference type="Proteomes" id="UP000499080">
    <property type="component" value="Unassembled WGS sequence"/>
</dbReference>
<feature type="compositionally biased region" description="Polar residues" evidence="1">
    <location>
        <begin position="88"/>
        <end position="105"/>
    </location>
</feature>